<feature type="region of interest" description="Disordered" evidence="1">
    <location>
        <begin position="127"/>
        <end position="184"/>
    </location>
</feature>
<keyword evidence="4" id="KW-1185">Reference proteome</keyword>
<feature type="transmembrane region" description="Helical" evidence="2">
    <location>
        <begin position="650"/>
        <end position="672"/>
    </location>
</feature>
<sequence>MAVKDIVGLFESRSPPSSSRTQSAQDRKASQHGTSPSPPTPKAPSSHSALGLPSPSPARFIAHPLLRRREPSSADQEDDPTLPDPSVSGGSSTAYAPLSNVDDEETTPSAGDADVTDELLSVSGRQQSVFARGSSRPHASGWAKRVDDRDEDSAIELGTLLPGNTGSSQTVSIPGTSGSCSESRSRFQVETASVASTSTVYKNAPLSSSTVTLVQTSRVLGPHTPIPLSQILARNAAPVSLPRLDEYISTLEAPSFPITHAANGKGKDKALDIAPFPPLEKLKGTTIADLENNSSVAPAWRNRDTIFSGLLNVALSITGSSAIASFYSVQGLVDTLQIFALLLSTFFSHGVKSEGNVRTILLQTIPNILALNFASTLVQSLILLIILMVIAGVLLYCFMRMTSACCSAVVPEGIQPTTYLKNTWAVVLTSFVLTVVYLPLSTMAVHVLVWSDDLWAVQNPYTNATSLPPVVLPLGPPDEFRDPLDFCYTTTMLRNEINWAPAAVILALICFLGLTVWYPIHLHRTINLVYPKVDRYTELGGLRSQSDMDREYQRLLDRDKNPLSFLYSGFRRGWATYQSMYLFAKLTTLLLTAVVSPDNCLFRNIPSRNNVAVARQILLVIAMLVFFILQCVFAPFLDPVNNASEWFSRLNYVLTSATSLAVALNIPGQAIFNGPVLYLIYIITYGLSFYFILINMGIVRQWVKKLATRIDFSIDIFSPRLDVSPNSPHAKRRIWQEAITTLFLTDEHCRIPKEQKMQFKQALSGEYPPYLLNFKGSPGERHVENLKILREVGGLAYTKAVRLISGPDYEWFRYLEETILEHFIGPDCYWKPKGTLPRGCTRFFGNAWWIPFPPTLVIEYDDGPEAVLSEVKDLEAYVRQNSSEDIMRKRQLRMALRALDGQFVRWPYDHVEDVGDHDFFCCCGKRYGAQTSIHYQAGKLSIKRNGHLTWEGLDLGSGFTVEIAYAKEVKVNGAIIGLTDDFDLNQPLAHFLAMNEQLIPSRLSYIEAVLHNYRRHNRKEFEWKRHTLSYRFLSNVYDQPREPAGLSASAVEMERDTRVRKLMAASVDVFGISYERLGAVTNSELATWWYIFWDDLWRRNYDAISGLQKYETDFNPHYPTSIAYTPLPRAALENFLTQRGLLNRKAKFFDFFHAGFLNKIYLRMNDVVYHGMDGAIIFHLGDDTSELDMEEIDLQTLPRPSTLGTGGGTEYDDDEIRARPVYRWEGILDDPLRAKKSHQRRFLSRLAVWFGVSPLWRSGDASQGLSLDVRLENGKYVLLEGQGTTSARNSDKWRDSNGQEKSTKATT</sequence>
<protein>
    <submittedName>
        <fullName evidence="3">Uncharacterized protein</fullName>
    </submittedName>
</protein>
<feature type="compositionally biased region" description="Polar residues" evidence="1">
    <location>
        <begin position="162"/>
        <end position="184"/>
    </location>
</feature>
<evidence type="ECO:0000313" key="3">
    <source>
        <dbReference type="EMBL" id="TBU63872.1"/>
    </source>
</evidence>
<dbReference type="EMBL" id="ML145088">
    <property type="protein sequence ID" value="TBU63872.1"/>
    <property type="molecule type" value="Genomic_DNA"/>
</dbReference>
<keyword evidence="2" id="KW-0812">Transmembrane</keyword>
<feature type="transmembrane region" description="Helical" evidence="2">
    <location>
        <begin position="419"/>
        <end position="440"/>
    </location>
</feature>
<evidence type="ECO:0000256" key="2">
    <source>
        <dbReference type="SAM" id="Phobius"/>
    </source>
</evidence>
<feature type="transmembrane region" description="Helical" evidence="2">
    <location>
        <begin position="617"/>
        <end position="638"/>
    </location>
</feature>
<feature type="transmembrane region" description="Helical" evidence="2">
    <location>
        <begin position="377"/>
        <end position="398"/>
    </location>
</feature>
<organism evidence="3 4">
    <name type="scientific">Dichomitus squalens</name>
    <dbReference type="NCBI Taxonomy" id="114155"/>
    <lineage>
        <taxon>Eukaryota</taxon>
        <taxon>Fungi</taxon>
        <taxon>Dikarya</taxon>
        <taxon>Basidiomycota</taxon>
        <taxon>Agaricomycotina</taxon>
        <taxon>Agaricomycetes</taxon>
        <taxon>Polyporales</taxon>
        <taxon>Polyporaceae</taxon>
        <taxon>Dichomitus</taxon>
    </lineage>
</organism>
<dbReference type="STRING" id="114155.A0A4Q9Q8K6"/>
<keyword evidence="2" id="KW-0472">Membrane</keyword>
<feature type="region of interest" description="Disordered" evidence="1">
    <location>
        <begin position="1"/>
        <end position="112"/>
    </location>
</feature>
<feature type="transmembrane region" description="Helical" evidence="2">
    <location>
        <begin position="499"/>
        <end position="520"/>
    </location>
</feature>
<evidence type="ECO:0000256" key="1">
    <source>
        <dbReference type="SAM" id="MobiDB-lite"/>
    </source>
</evidence>
<evidence type="ECO:0000313" key="4">
    <source>
        <dbReference type="Proteomes" id="UP000292082"/>
    </source>
</evidence>
<feature type="transmembrane region" description="Helical" evidence="2">
    <location>
        <begin position="678"/>
        <end position="699"/>
    </location>
</feature>
<proteinExistence type="predicted"/>
<dbReference type="Proteomes" id="UP000292082">
    <property type="component" value="Unassembled WGS sequence"/>
</dbReference>
<keyword evidence="2" id="KW-1133">Transmembrane helix</keyword>
<feature type="compositionally biased region" description="Basic and acidic residues" evidence="1">
    <location>
        <begin position="1289"/>
        <end position="1307"/>
    </location>
</feature>
<name>A0A4Q9Q8K6_9APHY</name>
<reference evidence="3 4" key="1">
    <citation type="submission" date="2019-01" db="EMBL/GenBank/DDBJ databases">
        <title>Draft genome sequences of three monokaryotic isolates of the white-rot basidiomycete fungus Dichomitus squalens.</title>
        <authorList>
            <consortium name="DOE Joint Genome Institute"/>
            <person name="Lopez S.C."/>
            <person name="Andreopoulos B."/>
            <person name="Pangilinan J."/>
            <person name="Lipzen A."/>
            <person name="Riley R."/>
            <person name="Ahrendt S."/>
            <person name="Ng V."/>
            <person name="Barry K."/>
            <person name="Daum C."/>
            <person name="Grigoriev I.V."/>
            <person name="Hilden K.S."/>
            <person name="Makela M.R."/>
            <person name="de Vries R.P."/>
        </authorList>
    </citation>
    <scope>NUCLEOTIDE SEQUENCE [LARGE SCALE GENOMIC DNA]</scope>
    <source>
        <strain evidence="3 4">CBS 464.89</strain>
    </source>
</reference>
<gene>
    <name evidence="3" type="ORF">BD310DRAFT_916088</name>
</gene>
<feature type="region of interest" description="Disordered" evidence="1">
    <location>
        <begin position="1282"/>
        <end position="1307"/>
    </location>
</feature>
<accession>A0A4Q9Q8K6</accession>